<evidence type="ECO:0000313" key="13">
    <source>
        <dbReference type="EMBL" id="TDG49411.1"/>
    </source>
</evidence>
<evidence type="ECO:0000256" key="7">
    <source>
        <dbReference type="ARBA" id="ARBA00023121"/>
    </source>
</evidence>
<dbReference type="EMBL" id="LSRL02000023">
    <property type="protein sequence ID" value="TDG49411.1"/>
    <property type="molecule type" value="Genomic_DNA"/>
</dbReference>
<dbReference type="OMA" id="EDMKNPA"/>
<dbReference type="GO" id="GO:0005737">
    <property type="term" value="C:cytoplasm"/>
    <property type="evidence" value="ECO:0007669"/>
    <property type="project" value="TreeGrafter"/>
</dbReference>
<keyword evidence="4" id="KW-0813">Transport</keyword>
<evidence type="ECO:0000259" key="12">
    <source>
        <dbReference type="Pfam" id="PF08212"/>
    </source>
</evidence>
<keyword evidence="7" id="KW-0446">Lipid-binding</keyword>
<keyword evidence="9" id="KW-0325">Glycoprotein</keyword>
<gene>
    <name evidence="13" type="ORF">AWZ03_004094</name>
</gene>
<dbReference type="PANTHER" id="PTHR10612">
    <property type="entry name" value="APOLIPOPROTEIN D"/>
    <property type="match status" value="1"/>
</dbReference>
<dbReference type="InterPro" id="IPR000566">
    <property type="entry name" value="Lipocln_cytosolic_FA-bd_dom"/>
</dbReference>
<evidence type="ECO:0000256" key="5">
    <source>
        <dbReference type="ARBA" id="ARBA00022525"/>
    </source>
</evidence>
<evidence type="ECO:0000256" key="11">
    <source>
        <dbReference type="PIRSR" id="PIRSR036893-51"/>
    </source>
</evidence>
<evidence type="ECO:0000256" key="2">
    <source>
        <dbReference type="ARBA" id="ARBA00006889"/>
    </source>
</evidence>
<protein>
    <recommendedName>
        <fullName evidence="3">Apolipoprotein D</fullName>
    </recommendedName>
</protein>
<dbReference type="InterPro" id="IPR003057">
    <property type="entry name" value="Invtbrt_color"/>
</dbReference>
<evidence type="ECO:0000256" key="4">
    <source>
        <dbReference type="ARBA" id="ARBA00022448"/>
    </source>
</evidence>
<comment type="subcellular location">
    <subcellularLocation>
        <location evidence="1">Secreted</location>
    </subcellularLocation>
</comment>
<name>A0A484BNV6_DRONA</name>
<sequence>MLKSISSSYWLLAFVAISAVLVTAQVPFPGQCPEVNIPEEFDLEAYMGVWYEYAKYPFLFEIGKKCIYARYEIADNNTVSVLNAAINRLTGSPSNVTGTARVIAPGQLAVVFSKNQEANRANYQVLGTDYESFAVVYSCSSLTPFAHLKIVWILTRQREPTKETIETAYKVLDDNKISRAVLIKTHQKHCPQLEGNGTEVASTQLLDEDFVSNALPKAIETA</sequence>
<dbReference type="SUPFAM" id="SSF50814">
    <property type="entry name" value="Lipocalins"/>
    <property type="match status" value="1"/>
</dbReference>
<evidence type="ECO:0000256" key="3">
    <source>
        <dbReference type="ARBA" id="ARBA00019890"/>
    </source>
</evidence>
<dbReference type="GO" id="GO:0008289">
    <property type="term" value="F:lipid binding"/>
    <property type="evidence" value="ECO:0007669"/>
    <property type="project" value="UniProtKB-KW"/>
</dbReference>
<accession>A0A484BNV6</accession>
<dbReference type="STRING" id="7232.A0A484BNV6"/>
<feature type="signal peptide" evidence="10">
    <location>
        <begin position="1"/>
        <end position="24"/>
    </location>
</feature>
<dbReference type="GO" id="GO:0031409">
    <property type="term" value="F:pigment binding"/>
    <property type="evidence" value="ECO:0007669"/>
    <property type="project" value="InterPro"/>
</dbReference>
<dbReference type="CDD" id="cd19437">
    <property type="entry name" value="lipocalin_apoD-like"/>
    <property type="match status" value="1"/>
</dbReference>
<dbReference type="Proteomes" id="UP000295192">
    <property type="component" value="Unassembled WGS sequence"/>
</dbReference>
<evidence type="ECO:0000256" key="6">
    <source>
        <dbReference type="ARBA" id="ARBA00022729"/>
    </source>
</evidence>
<proteinExistence type="inferred from homology"/>
<dbReference type="AlphaFoldDB" id="A0A484BNV6"/>
<dbReference type="InterPro" id="IPR012674">
    <property type="entry name" value="Calycin"/>
</dbReference>
<dbReference type="Pfam" id="PF08212">
    <property type="entry name" value="Lipocalin_2"/>
    <property type="match status" value="1"/>
</dbReference>
<reference evidence="13 14" key="1">
    <citation type="journal article" date="2019" name="J. Hered.">
        <title>An Improved Genome Assembly for Drosophila navojoa, the Basal Species in the mojavensis Cluster.</title>
        <authorList>
            <person name="Vanderlinde T."/>
            <person name="Dupim E.G."/>
            <person name="Nazario-Yepiz N.O."/>
            <person name="Carvalho A.B."/>
        </authorList>
    </citation>
    <scope>NUCLEOTIDE SEQUENCE [LARGE SCALE GENOMIC DNA]</scope>
    <source>
        <strain evidence="13">Navoj_Jal97</strain>
        <tissue evidence="13">Whole organism</tissue>
    </source>
</reference>
<evidence type="ECO:0000256" key="9">
    <source>
        <dbReference type="ARBA" id="ARBA00023180"/>
    </source>
</evidence>
<evidence type="ECO:0000256" key="8">
    <source>
        <dbReference type="ARBA" id="ARBA00023157"/>
    </source>
</evidence>
<dbReference type="FunFam" id="2.40.128.20:FF:000003">
    <property type="entry name" value="Apolipoprotein D"/>
    <property type="match status" value="1"/>
</dbReference>
<dbReference type="GO" id="GO:0005576">
    <property type="term" value="C:extracellular region"/>
    <property type="evidence" value="ECO:0007669"/>
    <property type="project" value="UniProtKB-SubCell"/>
</dbReference>
<evidence type="ECO:0000256" key="1">
    <source>
        <dbReference type="ARBA" id="ARBA00004613"/>
    </source>
</evidence>
<evidence type="ECO:0000313" key="14">
    <source>
        <dbReference type="Proteomes" id="UP000295192"/>
    </source>
</evidence>
<dbReference type="PANTHER" id="PTHR10612:SF34">
    <property type="entry name" value="APOLIPOPROTEIN D"/>
    <property type="match status" value="1"/>
</dbReference>
<dbReference type="OrthoDB" id="565904at2759"/>
<keyword evidence="5" id="KW-0964">Secreted</keyword>
<dbReference type="PIRSF" id="PIRSF036893">
    <property type="entry name" value="Lipocalin_ApoD"/>
    <property type="match status" value="1"/>
</dbReference>
<comment type="similarity">
    <text evidence="2 10">Belongs to the calycin superfamily. Lipocalin family.</text>
</comment>
<dbReference type="Gene3D" id="2.40.128.20">
    <property type="match status" value="1"/>
</dbReference>
<feature type="chain" id="PRO_5019622348" description="Apolipoprotein D" evidence="10">
    <location>
        <begin position="25"/>
        <end position="222"/>
    </location>
</feature>
<keyword evidence="14" id="KW-1185">Reference proteome</keyword>
<organism evidence="13 14">
    <name type="scientific">Drosophila navojoa</name>
    <name type="common">Fruit fly</name>
    <dbReference type="NCBI Taxonomy" id="7232"/>
    <lineage>
        <taxon>Eukaryota</taxon>
        <taxon>Metazoa</taxon>
        <taxon>Ecdysozoa</taxon>
        <taxon>Arthropoda</taxon>
        <taxon>Hexapoda</taxon>
        <taxon>Insecta</taxon>
        <taxon>Pterygota</taxon>
        <taxon>Neoptera</taxon>
        <taxon>Endopterygota</taxon>
        <taxon>Diptera</taxon>
        <taxon>Brachycera</taxon>
        <taxon>Muscomorpha</taxon>
        <taxon>Ephydroidea</taxon>
        <taxon>Drosophilidae</taxon>
        <taxon>Drosophila</taxon>
    </lineage>
</organism>
<dbReference type="GO" id="GO:0006629">
    <property type="term" value="P:lipid metabolic process"/>
    <property type="evidence" value="ECO:0007669"/>
    <property type="project" value="TreeGrafter"/>
</dbReference>
<dbReference type="InterPro" id="IPR022271">
    <property type="entry name" value="Lipocalin_ApoD"/>
</dbReference>
<evidence type="ECO:0000256" key="10">
    <source>
        <dbReference type="PIRNR" id="PIRNR036893"/>
    </source>
</evidence>
<comment type="caution">
    <text evidence="13">The sequence shown here is derived from an EMBL/GenBank/DDBJ whole genome shotgun (WGS) entry which is preliminary data.</text>
</comment>
<keyword evidence="6 10" id="KW-0732">Signal</keyword>
<keyword evidence="8" id="KW-1015">Disulfide bond</keyword>
<feature type="binding site" evidence="11">
    <location>
        <position position="116"/>
    </location>
    <ligand>
        <name>substrate</name>
    </ligand>
</feature>
<dbReference type="PRINTS" id="PR01273">
    <property type="entry name" value="INVTBRTCOLOR"/>
</dbReference>
<feature type="domain" description="Lipocalin/cytosolic fatty-acid binding" evidence="12">
    <location>
        <begin position="41"/>
        <end position="183"/>
    </location>
</feature>
<dbReference type="GO" id="GO:0000302">
    <property type="term" value="P:response to reactive oxygen species"/>
    <property type="evidence" value="ECO:0007669"/>
    <property type="project" value="TreeGrafter"/>
</dbReference>